<dbReference type="WBParaSite" id="jg14699">
    <property type="protein sequence ID" value="jg14699"/>
    <property type="gene ID" value="jg14699"/>
</dbReference>
<keyword evidence="1" id="KW-0472">Membrane</keyword>
<accession>A0A915D2C7</accession>
<evidence type="ECO:0000313" key="2">
    <source>
        <dbReference type="Proteomes" id="UP000887574"/>
    </source>
</evidence>
<feature type="transmembrane region" description="Helical" evidence="1">
    <location>
        <begin position="13"/>
        <end position="30"/>
    </location>
</feature>
<dbReference type="Proteomes" id="UP000887574">
    <property type="component" value="Unplaced"/>
</dbReference>
<keyword evidence="1" id="KW-1133">Transmembrane helix</keyword>
<keyword evidence="1" id="KW-0812">Transmembrane</keyword>
<reference evidence="3" key="1">
    <citation type="submission" date="2022-11" db="UniProtKB">
        <authorList>
            <consortium name="WormBaseParasite"/>
        </authorList>
    </citation>
    <scope>IDENTIFICATION</scope>
</reference>
<dbReference type="AlphaFoldDB" id="A0A915D2C7"/>
<evidence type="ECO:0000256" key="1">
    <source>
        <dbReference type="SAM" id="Phobius"/>
    </source>
</evidence>
<protein>
    <submittedName>
        <fullName evidence="3">Uncharacterized protein</fullName>
    </submittedName>
</protein>
<evidence type="ECO:0000313" key="3">
    <source>
        <dbReference type="WBParaSite" id="jg14699"/>
    </source>
</evidence>
<name>A0A915D2C7_9BILA</name>
<organism evidence="2 3">
    <name type="scientific">Ditylenchus dipsaci</name>
    <dbReference type="NCBI Taxonomy" id="166011"/>
    <lineage>
        <taxon>Eukaryota</taxon>
        <taxon>Metazoa</taxon>
        <taxon>Ecdysozoa</taxon>
        <taxon>Nematoda</taxon>
        <taxon>Chromadorea</taxon>
        <taxon>Rhabditida</taxon>
        <taxon>Tylenchina</taxon>
        <taxon>Tylenchomorpha</taxon>
        <taxon>Sphaerularioidea</taxon>
        <taxon>Anguinidae</taxon>
        <taxon>Anguininae</taxon>
        <taxon>Ditylenchus</taxon>
    </lineage>
</organism>
<sequence>MALASVVQHFTPNYYYLVTMMAMAFLLLHWEQPMVAAAIAEGELSNGPVEIQPPFIQISKSKMKRLLDILNARSRQKTEGLEDASSSMPYPVNKIRDSMVPIGLKSYIRPQRPLSENRDIVGWERLGWGWK</sequence>
<keyword evidence="2" id="KW-1185">Reference proteome</keyword>
<proteinExistence type="predicted"/>